<evidence type="ECO:0000256" key="3">
    <source>
        <dbReference type="ARBA" id="ARBA00022692"/>
    </source>
</evidence>
<feature type="domain" description="Amino acid transporter transmembrane" evidence="7">
    <location>
        <begin position="3"/>
        <end position="129"/>
    </location>
</feature>
<dbReference type="GO" id="GO:0016020">
    <property type="term" value="C:membrane"/>
    <property type="evidence" value="ECO:0007669"/>
    <property type="project" value="UniProtKB-SubCell"/>
</dbReference>
<dbReference type="WBParaSite" id="GPUH_0001665201-mRNA-1">
    <property type="protein sequence ID" value="GPUH_0001665201-mRNA-1"/>
    <property type="gene ID" value="GPUH_0001665201"/>
</dbReference>
<evidence type="ECO:0000313" key="10">
    <source>
        <dbReference type="WBParaSite" id="GPUH_0001665201-mRNA-1"/>
    </source>
</evidence>
<evidence type="ECO:0000256" key="4">
    <source>
        <dbReference type="ARBA" id="ARBA00022989"/>
    </source>
</evidence>
<evidence type="ECO:0000313" key="9">
    <source>
        <dbReference type="Proteomes" id="UP000271098"/>
    </source>
</evidence>
<dbReference type="PANTHER" id="PTHR48017">
    <property type="entry name" value="OS05G0424000 PROTEIN-RELATED"/>
    <property type="match status" value="1"/>
</dbReference>
<dbReference type="InterPro" id="IPR013057">
    <property type="entry name" value="AA_transpt_TM"/>
</dbReference>
<sequence length="136" mass="15458">MPLSVYSYVVYGASMVDSVIDSVQLSWVRYFADMSIACHCILTIIIIINPINLQLEETFNVPQKFCWQRVVIRTIVMSAALFVALSLPDFSALMNLFGSTSVPCTCVILPCLYELYIRAAIYDEKTRTWILPTFLE</sequence>
<feature type="transmembrane region" description="Helical" evidence="6">
    <location>
        <begin position="27"/>
        <end position="49"/>
    </location>
</feature>
<comment type="subcellular location">
    <subcellularLocation>
        <location evidence="1">Membrane</location>
    </subcellularLocation>
</comment>
<dbReference type="Proteomes" id="UP000271098">
    <property type="component" value="Unassembled WGS sequence"/>
</dbReference>
<dbReference type="EMBL" id="UYRT01084021">
    <property type="protein sequence ID" value="VDN28245.1"/>
    <property type="molecule type" value="Genomic_DNA"/>
</dbReference>
<feature type="transmembrane region" description="Helical" evidence="6">
    <location>
        <begin position="70"/>
        <end position="87"/>
    </location>
</feature>
<name>A0A183E6N9_9BILA</name>
<organism evidence="10">
    <name type="scientific">Gongylonema pulchrum</name>
    <dbReference type="NCBI Taxonomy" id="637853"/>
    <lineage>
        <taxon>Eukaryota</taxon>
        <taxon>Metazoa</taxon>
        <taxon>Ecdysozoa</taxon>
        <taxon>Nematoda</taxon>
        <taxon>Chromadorea</taxon>
        <taxon>Rhabditida</taxon>
        <taxon>Spirurina</taxon>
        <taxon>Spiruromorpha</taxon>
        <taxon>Spiruroidea</taxon>
        <taxon>Gongylonematidae</taxon>
        <taxon>Gongylonema</taxon>
    </lineage>
</organism>
<gene>
    <name evidence="8" type="ORF">GPUH_LOCUS16630</name>
</gene>
<accession>A0A183E6N9</accession>
<evidence type="ECO:0000256" key="1">
    <source>
        <dbReference type="ARBA" id="ARBA00004370"/>
    </source>
</evidence>
<evidence type="ECO:0000259" key="7">
    <source>
        <dbReference type="Pfam" id="PF01490"/>
    </source>
</evidence>
<dbReference type="OrthoDB" id="655540at2759"/>
<dbReference type="AlphaFoldDB" id="A0A183E6N9"/>
<reference evidence="10" key="1">
    <citation type="submission" date="2016-06" db="UniProtKB">
        <authorList>
            <consortium name="WormBaseParasite"/>
        </authorList>
    </citation>
    <scope>IDENTIFICATION</scope>
</reference>
<keyword evidence="4 6" id="KW-1133">Transmembrane helix</keyword>
<keyword evidence="2" id="KW-0813">Transport</keyword>
<evidence type="ECO:0000313" key="8">
    <source>
        <dbReference type="EMBL" id="VDN28245.1"/>
    </source>
</evidence>
<proteinExistence type="predicted"/>
<dbReference type="Pfam" id="PF01490">
    <property type="entry name" value="Aa_trans"/>
    <property type="match status" value="1"/>
</dbReference>
<reference evidence="8 9" key="2">
    <citation type="submission" date="2018-11" db="EMBL/GenBank/DDBJ databases">
        <authorList>
            <consortium name="Pathogen Informatics"/>
        </authorList>
    </citation>
    <scope>NUCLEOTIDE SEQUENCE [LARGE SCALE GENOMIC DNA]</scope>
</reference>
<keyword evidence="9" id="KW-1185">Reference proteome</keyword>
<protein>
    <submittedName>
        <fullName evidence="10">Aa_trans domain-containing protein</fullName>
    </submittedName>
</protein>
<evidence type="ECO:0000256" key="6">
    <source>
        <dbReference type="SAM" id="Phobius"/>
    </source>
</evidence>
<feature type="transmembrane region" description="Helical" evidence="6">
    <location>
        <begin position="93"/>
        <end position="117"/>
    </location>
</feature>
<keyword evidence="5 6" id="KW-0472">Membrane</keyword>
<evidence type="ECO:0000256" key="5">
    <source>
        <dbReference type="ARBA" id="ARBA00023136"/>
    </source>
</evidence>
<keyword evidence="3 6" id="KW-0812">Transmembrane</keyword>
<evidence type="ECO:0000256" key="2">
    <source>
        <dbReference type="ARBA" id="ARBA00022448"/>
    </source>
</evidence>